<name>A0A0P1I510_9RHOB</name>
<dbReference type="RefSeq" id="WP_058310412.1">
    <property type="nucleotide sequence ID" value="NZ_CYTW01000001.1"/>
</dbReference>
<dbReference type="GO" id="GO:0005509">
    <property type="term" value="F:calcium ion binding"/>
    <property type="evidence" value="ECO:0007669"/>
    <property type="project" value="InterPro"/>
</dbReference>
<dbReference type="GeneID" id="83880326"/>
<dbReference type="InterPro" id="IPR055188">
    <property type="entry name" value="Choice_anch_I"/>
</dbReference>
<dbReference type="STRING" id="1715693.PH7735_01267"/>
<dbReference type="NCBIfam" id="NF038117">
    <property type="entry name" value="choice_anch_I"/>
    <property type="match status" value="1"/>
</dbReference>
<dbReference type="Gene3D" id="2.130.10.10">
    <property type="entry name" value="YVTN repeat-like/Quinoprotein amine dehydrogenase"/>
    <property type="match status" value="1"/>
</dbReference>
<dbReference type="InterPro" id="IPR052956">
    <property type="entry name" value="Mesenchyme-surface_protein"/>
</dbReference>
<feature type="region of interest" description="Disordered" evidence="1">
    <location>
        <begin position="499"/>
        <end position="528"/>
    </location>
</feature>
<reference evidence="4" key="1">
    <citation type="submission" date="2015-09" db="EMBL/GenBank/DDBJ databases">
        <authorList>
            <person name="Rodrigo-Torres Lidia"/>
            <person name="Arahal R.David."/>
        </authorList>
    </citation>
    <scope>NUCLEOTIDE SEQUENCE [LARGE SCALE GENOMIC DNA]</scope>
    <source>
        <strain evidence="4">CECT 7735</strain>
    </source>
</reference>
<keyword evidence="4" id="KW-1185">Reference proteome</keyword>
<dbReference type="InterPro" id="IPR015943">
    <property type="entry name" value="WD40/YVTN_repeat-like_dom_sf"/>
</dbReference>
<organism evidence="3 4">
    <name type="scientific">Shimia thalassica</name>
    <dbReference type="NCBI Taxonomy" id="1715693"/>
    <lineage>
        <taxon>Bacteria</taxon>
        <taxon>Pseudomonadati</taxon>
        <taxon>Pseudomonadota</taxon>
        <taxon>Alphaproteobacteria</taxon>
        <taxon>Rhodobacterales</taxon>
        <taxon>Roseobacteraceae</taxon>
    </lineage>
</organism>
<evidence type="ECO:0000313" key="3">
    <source>
        <dbReference type="EMBL" id="CUJ90571.1"/>
    </source>
</evidence>
<dbReference type="InterPro" id="IPR018511">
    <property type="entry name" value="Hemolysin-typ_Ca-bd_CS"/>
</dbReference>
<dbReference type="Gene3D" id="2.150.10.10">
    <property type="entry name" value="Serralysin-like metalloprotease, C-terminal"/>
    <property type="match status" value="3"/>
</dbReference>
<dbReference type="EMBL" id="CYTW01000001">
    <property type="protein sequence ID" value="CUJ90571.1"/>
    <property type="molecule type" value="Genomic_DNA"/>
</dbReference>
<dbReference type="AlphaFoldDB" id="A0A0P1I510"/>
<proteinExistence type="predicted"/>
<dbReference type="InterPro" id="IPR001343">
    <property type="entry name" value="Hemolysn_Ca-bd"/>
</dbReference>
<dbReference type="Pfam" id="PF22494">
    <property type="entry name" value="choice_anch_I"/>
    <property type="match status" value="1"/>
</dbReference>
<dbReference type="InterPro" id="IPR011044">
    <property type="entry name" value="Quino_amine_DH_bsu"/>
</dbReference>
<evidence type="ECO:0000259" key="2">
    <source>
        <dbReference type="Pfam" id="PF22494"/>
    </source>
</evidence>
<evidence type="ECO:0000256" key="1">
    <source>
        <dbReference type="SAM" id="MobiDB-lite"/>
    </source>
</evidence>
<protein>
    <submittedName>
        <fullName evidence="3">Hemolysin, chromosomal</fullName>
    </submittedName>
</protein>
<sequence>MTTIFTPDTSIGISAVGQLQSGETELFTGGSEVVSTENGIAYVTNGAQDRIDVFDVATQTLINTLDLGGIEGFDGVQSVAVGNGIIAAAVSIEDSVQDGVLAPTNGVIALFTDEGTYLGTFEVGNLPDMVTFTPDGNTILVAGEGEQTDNGDPIGTISIFDLSNGVIGNEATILDFTAFDGQEDALRAQGVLIEPGRSVSQDLEPEYISVSPDGTTAWVTLQEANAVAILDLSTNTVTDIMGLGLIDRSLEGFEIDASNRDDAINMVNYDNVYGMRQPDAITSFEVDGNTYFVTANEGDARDATEGRIKDLDLDPTIFPDAEALQEDDVLGRLKVRTDLGDIDGDGDYDMLYVYGGRSFTIYNDAGDIVFESGSMFSRLIAQIRPELFNHDDGDFDDRSDDKGVEPEAVAVGEVNGRTLLFVGLERDSGVVVLDATDPANPTYVNYIDGSLQGNISPETIAFIPAEESTSGNAQILIAYEGDGNTAVYDLEEALDLSGTDADDRLTGTSAGDQLNGGDGADTLNGNDGDDLLVGGTSAADGDDVIFAGAGNDTATGGEGDDLIYGMDGDDQLTGDAGNDMIAGQNGDDTVSGGSNADILYGNDGDDLLNGGYGFDQLIGGAGADRFYHAGDEGHGTDWVADFSVEDSLVFGGGIATSDDFIVQMASVDGAGDAGVDEAFVTYAPTGQVLFALVDGSNVTELNMTIAATGESFDLLA</sequence>
<feature type="domain" description="Choice-of-anchor I" evidence="2">
    <location>
        <begin position="29"/>
        <end position="489"/>
    </location>
</feature>
<dbReference type="PROSITE" id="PS00330">
    <property type="entry name" value="HEMOLYSIN_CALCIUM"/>
    <property type="match status" value="2"/>
</dbReference>
<gene>
    <name evidence="3" type="primary">hlyA_10</name>
    <name evidence="3" type="ORF">PH7735_01267</name>
</gene>
<dbReference type="PRINTS" id="PR00313">
    <property type="entry name" value="CABNDNGRPT"/>
</dbReference>
<dbReference type="SUPFAM" id="SSF51120">
    <property type="entry name" value="beta-Roll"/>
    <property type="match status" value="1"/>
</dbReference>
<dbReference type="PANTHER" id="PTHR46928:SF1">
    <property type="entry name" value="MESENCHYME-SPECIFIC CELL SURFACE GLYCOPROTEIN"/>
    <property type="match status" value="1"/>
</dbReference>
<dbReference type="Proteomes" id="UP000051870">
    <property type="component" value="Unassembled WGS sequence"/>
</dbReference>
<dbReference type="Pfam" id="PF00353">
    <property type="entry name" value="HemolysinCabind"/>
    <property type="match status" value="3"/>
</dbReference>
<accession>A0A0P1I510</accession>
<dbReference type="InterPro" id="IPR011049">
    <property type="entry name" value="Serralysin-like_metalloprot_C"/>
</dbReference>
<evidence type="ECO:0000313" key="4">
    <source>
        <dbReference type="Proteomes" id="UP000051870"/>
    </source>
</evidence>
<dbReference type="SUPFAM" id="SSF50969">
    <property type="entry name" value="YVTN repeat-like/Quinoprotein amine dehydrogenase"/>
    <property type="match status" value="1"/>
</dbReference>
<dbReference type="PANTHER" id="PTHR46928">
    <property type="entry name" value="MESENCHYME-SPECIFIC CELL SURFACE GLYCOPROTEIN"/>
    <property type="match status" value="1"/>
</dbReference>